<dbReference type="EMBL" id="AHOP02000022">
    <property type="protein sequence ID" value="EMO41308.1"/>
    <property type="molecule type" value="Genomic_DNA"/>
</dbReference>
<sequence>MFFTQIMVRVEQICIVKTRLNAKYYIFYSINKSYLSFENEFVLFFKFNSPF</sequence>
<comment type="caution">
    <text evidence="1">The sequence shown here is derived from an EMBL/GenBank/DDBJ whole genome shotgun (WGS) entry which is preliminary data.</text>
</comment>
<name>M6UVI1_9LEPT</name>
<dbReference type="AlphaFoldDB" id="M6UVI1"/>
<accession>M6UVI1</accession>
<dbReference type="Proteomes" id="UP000012153">
    <property type="component" value="Unassembled WGS sequence"/>
</dbReference>
<evidence type="ECO:0000313" key="1">
    <source>
        <dbReference type="EMBL" id="EMO41308.1"/>
    </source>
</evidence>
<evidence type="ECO:0000313" key="2">
    <source>
        <dbReference type="Proteomes" id="UP000012153"/>
    </source>
</evidence>
<gene>
    <name evidence="1" type="ORF">LEP1GSC186_3505</name>
</gene>
<proteinExistence type="predicted"/>
<organism evidence="1 2">
    <name type="scientific">Leptospira noguchii serovar Autumnalis str. ZUN142</name>
    <dbReference type="NCBI Taxonomy" id="1085540"/>
    <lineage>
        <taxon>Bacteria</taxon>
        <taxon>Pseudomonadati</taxon>
        <taxon>Spirochaetota</taxon>
        <taxon>Spirochaetia</taxon>
        <taxon>Leptospirales</taxon>
        <taxon>Leptospiraceae</taxon>
        <taxon>Leptospira</taxon>
    </lineage>
</organism>
<protein>
    <submittedName>
        <fullName evidence="1">Uncharacterized protein</fullName>
    </submittedName>
</protein>
<reference evidence="1 2" key="1">
    <citation type="submission" date="2013-01" db="EMBL/GenBank/DDBJ databases">
        <authorList>
            <person name="Harkins D.M."/>
            <person name="Durkin A.S."/>
            <person name="Brinkac L.M."/>
            <person name="Haft D.H."/>
            <person name="Selengut J.D."/>
            <person name="Sanka R."/>
            <person name="DePew J."/>
            <person name="Purushe J."/>
            <person name="Matthias M.A."/>
            <person name="Vinetz J.M."/>
            <person name="Sutton G.G."/>
            <person name="Nierman W.C."/>
            <person name="Fouts D.E."/>
        </authorList>
    </citation>
    <scope>NUCLEOTIDE SEQUENCE [LARGE SCALE GENOMIC DNA]</scope>
    <source>
        <strain evidence="1 2">ZUN142</strain>
    </source>
</reference>